<evidence type="ECO:0000256" key="1">
    <source>
        <dbReference type="SAM" id="MobiDB-lite"/>
    </source>
</evidence>
<feature type="compositionally biased region" description="Basic and acidic residues" evidence="1">
    <location>
        <begin position="470"/>
        <end position="482"/>
    </location>
</feature>
<dbReference type="PANTHER" id="PTHR46928:SF1">
    <property type="entry name" value="MESENCHYME-SPECIFIC CELL SURFACE GLYCOPROTEIN"/>
    <property type="match status" value="1"/>
</dbReference>
<dbReference type="Proteomes" id="UP000747399">
    <property type="component" value="Unassembled WGS sequence"/>
</dbReference>
<evidence type="ECO:0000256" key="2">
    <source>
        <dbReference type="SAM" id="SignalP"/>
    </source>
</evidence>
<keyword evidence="5" id="KW-1185">Reference proteome</keyword>
<dbReference type="Pfam" id="PF22494">
    <property type="entry name" value="choice_anch_I"/>
    <property type="match status" value="1"/>
</dbReference>
<accession>A0A8J4EZK2</accession>
<feature type="chain" id="PRO_5035165348" description="Choice-of-anchor I domain-containing protein" evidence="2">
    <location>
        <begin position="27"/>
        <end position="590"/>
    </location>
</feature>
<protein>
    <recommendedName>
        <fullName evidence="3">Choice-of-anchor I domain-containing protein</fullName>
    </recommendedName>
</protein>
<dbReference type="NCBIfam" id="NF038117">
    <property type="entry name" value="choice_anch_I"/>
    <property type="match status" value="1"/>
</dbReference>
<sequence>MRLAGYAFSLLGFAVLLSSSVAIVNAQQEFSGCIPKLGISLRRLSSLKAGPWEGAGAMEVMDYDPFSKLAAIVEARRSSTTPLALLIVNYANVSSPFIHRRILVGNSSGEGAFVGTPNSVSVWNGFAALSLDGVPYTASGILRVYNMASGIKVGEAVMPGCSMPDSIKWSRDGSRIVVACEGEPTTQETLGSDPEVEPNPSGAIAIANVNIVSYTPSGADRPVANFSFSIKLLDFQVYIDSLSTIAYNNLLDKGFRIDPRLTKVTAAKDIEPEYITLHSDPDVLLAYVTLQENNAVASIDLTPGQERILSIWPLGLKDWSVNSVDPSDVDGTRLRKFKGLYSWYQPDTIVHAIIEEKPYLFIANEGDSKAESRRVKELLNLDTSVFPNVTAVRLDTDLGRLTVDPLFGMKKGYDRSLGWDSQTRPYSRLIAYGGRSWSILDATNGQVVFESGSQIETTLAAHPAASRCFNTDRDRNDPDTRSDNAGPEPEALEVFQLKNRTYAAIGLERMGGFMLYDVSVPKTPVFGAYIYNRNFTAPKTAPTNTLGDLAPEGIRFVPAKDSRTGNALLLLSNEISATASAWEVTSCQMH</sequence>
<feature type="region of interest" description="Disordered" evidence="1">
    <location>
        <begin position="466"/>
        <end position="489"/>
    </location>
</feature>
<dbReference type="EMBL" id="BNCO01000019">
    <property type="protein sequence ID" value="GIL54657.1"/>
    <property type="molecule type" value="Genomic_DNA"/>
</dbReference>
<proteinExistence type="predicted"/>
<dbReference type="InterPro" id="IPR011048">
    <property type="entry name" value="Haem_d1_sf"/>
</dbReference>
<evidence type="ECO:0000313" key="5">
    <source>
        <dbReference type="Proteomes" id="UP000747399"/>
    </source>
</evidence>
<evidence type="ECO:0000259" key="3">
    <source>
        <dbReference type="Pfam" id="PF22494"/>
    </source>
</evidence>
<evidence type="ECO:0000313" key="4">
    <source>
        <dbReference type="EMBL" id="GIL54657.1"/>
    </source>
</evidence>
<dbReference type="PANTHER" id="PTHR46928">
    <property type="entry name" value="MESENCHYME-SPECIFIC CELL SURFACE GLYCOPROTEIN"/>
    <property type="match status" value="1"/>
</dbReference>
<gene>
    <name evidence="4" type="ORF">Vafri_10386</name>
</gene>
<dbReference type="InterPro" id="IPR052956">
    <property type="entry name" value="Mesenchyme-surface_protein"/>
</dbReference>
<keyword evidence="2" id="KW-0732">Signal</keyword>
<name>A0A8J4EZK2_9CHLO</name>
<feature type="domain" description="Choice-of-anchor I" evidence="3">
    <location>
        <begin position="117"/>
        <end position="584"/>
    </location>
</feature>
<feature type="signal peptide" evidence="2">
    <location>
        <begin position="1"/>
        <end position="26"/>
    </location>
</feature>
<dbReference type="InterPro" id="IPR055188">
    <property type="entry name" value="Choice_anch_I"/>
</dbReference>
<reference evidence="4" key="1">
    <citation type="journal article" date="2021" name="Proc. Natl. Acad. Sci. U.S.A.">
        <title>Three genomes in the algal genus Volvox reveal the fate of a haploid sex-determining region after a transition to homothallism.</title>
        <authorList>
            <person name="Yamamoto K."/>
            <person name="Hamaji T."/>
            <person name="Kawai-Toyooka H."/>
            <person name="Matsuzaki R."/>
            <person name="Takahashi F."/>
            <person name="Nishimura Y."/>
            <person name="Kawachi M."/>
            <person name="Noguchi H."/>
            <person name="Minakuchi Y."/>
            <person name="Umen J.G."/>
            <person name="Toyoda A."/>
            <person name="Nozaki H."/>
        </authorList>
    </citation>
    <scope>NUCLEOTIDE SEQUENCE</scope>
    <source>
        <strain evidence="4">NIES-3780</strain>
    </source>
</reference>
<dbReference type="InterPro" id="IPR015943">
    <property type="entry name" value="WD40/YVTN_repeat-like_dom_sf"/>
</dbReference>
<dbReference type="AlphaFoldDB" id="A0A8J4EZK2"/>
<dbReference type="Gene3D" id="2.130.10.10">
    <property type="entry name" value="YVTN repeat-like/Quinoprotein amine dehydrogenase"/>
    <property type="match status" value="1"/>
</dbReference>
<dbReference type="SUPFAM" id="SSF51004">
    <property type="entry name" value="C-terminal (heme d1) domain of cytochrome cd1-nitrite reductase"/>
    <property type="match status" value="1"/>
</dbReference>
<organism evidence="4 5">
    <name type="scientific">Volvox africanus</name>
    <dbReference type="NCBI Taxonomy" id="51714"/>
    <lineage>
        <taxon>Eukaryota</taxon>
        <taxon>Viridiplantae</taxon>
        <taxon>Chlorophyta</taxon>
        <taxon>core chlorophytes</taxon>
        <taxon>Chlorophyceae</taxon>
        <taxon>CS clade</taxon>
        <taxon>Chlamydomonadales</taxon>
        <taxon>Volvocaceae</taxon>
        <taxon>Volvox</taxon>
    </lineage>
</organism>
<comment type="caution">
    <text evidence="4">The sequence shown here is derived from an EMBL/GenBank/DDBJ whole genome shotgun (WGS) entry which is preliminary data.</text>
</comment>